<keyword evidence="2 5" id="KW-0812">Transmembrane</keyword>
<feature type="transmembrane region" description="Helical" evidence="5">
    <location>
        <begin position="12"/>
        <end position="32"/>
    </location>
</feature>
<proteinExistence type="predicted"/>
<dbReference type="Pfam" id="PF09685">
    <property type="entry name" value="MamF_MmsF"/>
    <property type="match status" value="1"/>
</dbReference>
<evidence type="ECO:0000256" key="2">
    <source>
        <dbReference type="ARBA" id="ARBA00022692"/>
    </source>
</evidence>
<comment type="caution">
    <text evidence="6">The sequence shown here is derived from an EMBL/GenBank/DDBJ whole genome shotgun (WGS) entry which is preliminary data.</text>
</comment>
<evidence type="ECO:0000256" key="5">
    <source>
        <dbReference type="SAM" id="Phobius"/>
    </source>
</evidence>
<dbReference type="AlphaFoldDB" id="E3ZSN8"/>
<sequence>MLIMNDHRILNALSYFSIFFAPIIIPVLIWIFAKTDEVTHHAKIALLTHIIPTIAGIVCFSSFFITSFTQGGILTNLTLMVTAGLFFITIIATAGLFIFNIVRGIQMLLTKQEEDVWI</sequence>
<feature type="transmembrane region" description="Helical" evidence="5">
    <location>
        <begin position="44"/>
        <end position="65"/>
    </location>
</feature>
<accession>E3ZSN8</accession>
<name>E3ZSN8_LISSE</name>
<organism evidence="6">
    <name type="scientific">Listeria seeligeri FSL N1-067</name>
    <dbReference type="NCBI Taxonomy" id="702453"/>
    <lineage>
        <taxon>Bacteria</taxon>
        <taxon>Bacillati</taxon>
        <taxon>Bacillota</taxon>
        <taxon>Bacilli</taxon>
        <taxon>Bacillales</taxon>
        <taxon>Listeriaceae</taxon>
        <taxon>Listeria</taxon>
    </lineage>
</organism>
<dbReference type="PATRIC" id="fig|702453.3.peg.2117"/>
<keyword evidence="3 5" id="KW-1133">Transmembrane helix</keyword>
<protein>
    <recommendedName>
        <fullName evidence="7">DUF4870 domain-containing protein</fullName>
    </recommendedName>
</protein>
<comment type="subcellular location">
    <subcellularLocation>
        <location evidence="1">Membrane</location>
        <topology evidence="1">Multi-pass membrane protein</topology>
    </subcellularLocation>
</comment>
<dbReference type="InterPro" id="IPR019109">
    <property type="entry name" value="MamF_MmsF"/>
</dbReference>
<dbReference type="EMBL" id="ADXJ01000839">
    <property type="protein sequence ID" value="EFR99359.1"/>
    <property type="molecule type" value="Genomic_DNA"/>
</dbReference>
<evidence type="ECO:0000256" key="3">
    <source>
        <dbReference type="ARBA" id="ARBA00022989"/>
    </source>
</evidence>
<dbReference type="HOGENOM" id="CLU_155713_0_0_9"/>
<dbReference type="Proteomes" id="UP000004302">
    <property type="component" value="Chromosome"/>
</dbReference>
<evidence type="ECO:0008006" key="7">
    <source>
        <dbReference type="Google" id="ProtNLM"/>
    </source>
</evidence>
<gene>
    <name evidence="6" type="ORF">NT03LS_2525</name>
</gene>
<evidence type="ECO:0000313" key="6">
    <source>
        <dbReference type="EMBL" id="EFR99359.1"/>
    </source>
</evidence>
<reference evidence="6" key="1">
    <citation type="journal article" date="2010" name="Microbiol. Resour. Announc.">
        <title>Comparative genomics of the bacterial genus Listeria: Genome evolution is characterized by limited gene acquisition and limited gene loss.</title>
        <authorList>
            <person name="den Bakker H.C."/>
            <person name="Cummings C.A."/>
            <person name="Ferreira V."/>
            <person name="Vatta P."/>
            <person name="Orsi R.H."/>
            <person name="Degoricija L."/>
            <person name="Barker M."/>
            <person name="Petrauskene O."/>
            <person name="Furtado M.R."/>
            <person name="Wiedmann M."/>
        </authorList>
    </citation>
    <scope>NUCLEOTIDE SEQUENCE [LARGE SCALE GENOMIC DNA]</scope>
    <source>
        <strain evidence="6">FSL N1-067</strain>
    </source>
</reference>
<feature type="transmembrane region" description="Helical" evidence="5">
    <location>
        <begin position="77"/>
        <end position="102"/>
    </location>
</feature>
<evidence type="ECO:0000256" key="1">
    <source>
        <dbReference type="ARBA" id="ARBA00004141"/>
    </source>
</evidence>
<evidence type="ECO:0000256" key="4">
    <source>
        <dbReference type="ARBA" id="ARBA00023136"/>
    </source>
</evidence>
<keyword evidence="4 5" id="KW-0472">Membrane</keyword>